<evidence type="ECO:0000313" key="2">
    <source>
        <dbReference type="EMBL" id="MCY1010563.1"/>
    </source>
</evidence>
<organism evidence="2 3">
    <name type="scientific">Nannocystis pusilla</name>
    <dbReference type="NCBI Taxonomy" id="889268"/>
    <lineage>
        <taxon>Bacteria</taxon>
        <taxon>Pseudomonadati</taxon>
        <taxon>Myxococcota</taxon>
        <taxon>Polyangia</taxon>
        <taxon>Nannocystales</taxon>
        <taxon>Nannocystaceae</taxon>
        <taxon>Nannocystis</taxon>
    </lineage>
</organism>
<evidence type="ECO:0000256" key="1">
    <source>
        <dbReference type="SAM" id="MobiDB-lite"/>
    </source>
</evidence>
<dbReference type="Proteomes" id="UP001150924">
    <property type="component" value="Unassembled WGS sequence"/>
</dbReference>
<comment type="caution">
    <text evidence="2">The sequence shown here is derived from an EMBL/GenBank/DDBJ whole genome shotgun (WGS) entry which is preliminary data.</text>
</comment>
<accession>A0A9X3F325</accession>
<gene>
    <name evidence="2" type="ORF">OV079_34365</name>
</gene>
<name>A0A9X3F325_9BACT</name>
<reference evidence="2" key="1">
    <citation type="submission" date="2022-11" db="EMBL/GenBank/DDBJ databases">
        <title>Minimal conservation of predation-associated metabolite biosynthetic gene clusters underscores biosynthetic potential of Myxococcota including descriptions for ten novel species: Archangium lansinium sp. nov., Myxococcus landrumus sp. nov., Nannocystis bai.</title>
        <authorList>
            <person name="Ahearne A."/>
            <person name="Stevens C."/>
            <person name="Phillips K."/>
        </authorList>
    </citation>
    <scope>NUCLEOTIDE SEQUENCE</scope>
    <source>
        <strain evidence="2">Na p29</strain>
    </source>
</reference>
<dbReference type="RefSeq" id="WP_267773573.1">
    <property type="nucleotide sequence ID" value="NZ_JAPNKE010000002.1"/>
</dbReference>
<evidence type="ECO:0000313" key="3">
    <source>
        <dbReference type="Proteomes" id="UP001150924"/>
    </source>
</evidence>
<feature type="compositionally biased region" description="Acidic residues" evidence="1">
    <location>
        <begin position="32"/>
        <end position="44"/>
    </location>
</feature>
<dbReference type="AlphaFoldDB" id="A0A9X3F325"/>
<proteinExistence type="predicted"/>
<feature type="region of interest" description="Disordered" evidence="1">
    <location>
        <begin position="25"/>
        <end position="44"/>
    </location>
</feature>
<keyword evidence="3" id="KW-1185">Reference proteome</keyword>
<sequence length="44" mass="4924">MLFNHTTILFASIMLTVPFIEEGCPCDPGDAHDDDDDDDDDHDD</sequence>
<dbReference type="EMBL" id="JAPNKE010000002">
    <property type="protein sequence ID" value="MCY1010563.1"/>
    <property type="molecule type" value="Genomic_DNA"/>
</dbReference>
<protein>
    <submittedName>
        <fullName evidence="2">Uncharacterized protein</fullName>
    </submittedName>
</protein>